<comment type="caution">
    <text evidence="6">The sequence shown here is derived from an EMBL/GenBank/DDBJ whole genome shotgun (WGS) entry which is preliminary data.</text>
</comment>
<name>A0A1E5VQ05_9POAL</name>
<keyword evidence="4 6" id="KW-0378">Hydrolase</keyword>
<dbReference type="Gene3D" id="3.40.630.10">
    <property type="entry name" value="Zn peptidases"/>
    <property type="match status" value="3"/>
</dbReference>
<dbReference type="PANTHER" id="PTHR11014:SF63">
    <property type="entry name" value="METALLOPEPTIDASE, PUTATIVE (AFU_ORTHOLOGUE AFUA_6G09600)-RELATED"/>
    <property type="match status" value="1"/>
</dbReference>
<reference evidence="6 7" key="1">
    <citation type="submission" date="2016-09" db="EMBL/GenBank/DDBJ databases">
        <title>The draft genome of Dichanthelium oligosanthes: A C3 panicoid grass species.</title>
        <authorList>
            <person name="Studer A.J."/>
            <person name="Schnable J.C."/>
            <person name="Brutnell T.P."/>
        </authorList>
    </citation>
    <scope>NUCLEOTIDE SEQUENCE [LARGE SCALE GENOMIC DNA]</scope>
    <source>
        <strain evidence="7">cv. Kellogg 1175</strain>
        <tissue evidence="6">Leaf</tissue>
    </source>
</reference>
<dbReference type="Gene3D" id="3.30.70.360">
    <property type="match status" value="2"/>
</dbReference>
<evidence type="ECO:0000256" key="2">
    <source>
        <dbReference type="ARBA" id="ARBA00006153"/>
    </source>
</evidence>
<dbReference type="Pfam" id="PF01546">
    <property type="entry name" value="Peptidase_M20"/>
    <property type="match status" value="3"/>
</dbReference>
<comment type="function">
    <text evidence="1">Hydrolyzes certain amino acid conjugates of the plant growth regulator indole-3-acetic acid (IAA).</text>
</comment>
<organism evidence="6 7">
    <name type="scientific">Dichanthelium oligosanthes</name>
    <dbReference type="NCBI Taxonomy" id="888268"/>
    <lineage>
        <taxon>Eukaryota</taxon>
        <taxon>Viridiplantae</taxon>
        <taxon>Streptophyta</taxon>
        <taxon>Embryophyta</taxon>
        <taxon>Tracheophyta</taxon>
        <taxon>Spermatophyta</taxon>
        <taxon>Magnoliopsida</taxon>
        <taxon>Liliopsida</taxon>
        <taxon>Poales</taxon>
        <taxon>Poaceae</taxon>
        <taxon>PACMAD clade</taxon>
        <taxon>Panicoideae</taxon>
        <taxon>Panicodae</taxon>
        <taxon>Paniceae</taxon>
        <taxon>Dichantheliinae</taxon>
        <taxon>Dichanthelium</taxon>
    </lineage>
</organism>
<evidence type="ECO:0000256" key="3">
    <source>
        <dbReference type="ARBA" id="ARBA00022729"/>
    </source>
</evidence>
<evidence type="ECO:0000259" key="5">
    <source>
        <dbReference type="Pfam" id="PF07687"/>
    </source>
</evidence>
<dbReference type="FunFam" id="3.30.70.360:FF:000001">
    <property type="entry name" value="N-acetyldiaminopimelate deacetylase"/>
    <property type="match status" value="3"/>
</dbReference>
<protein>
    <submittedName>
        <fullName evidence="6">IAA-amino acid hydrolase ILR1-like 8</fullName>
    </submittedName>
</protein>
<dbReference type="GO" id="GO:0005783">
    <property type="term" value="C:endoplasmic reticulum"/>
    <property type="evidence" value="ECO:0007669"/>
    <property type="project" value="TreeGrafter"/>
</dbReference>
<dbReference type="Pfam" id="PF07687">
    <property type="entry name" value="M20_dimer"/>
    <property type="match status" value="2"/>
</dbReference>
<dbReference type="InterPro" id="IPR011650">
    <property type="entry name" value="Peptidase_M20_dimer"/>
</dbReference>
<dbReference type="CDD" id="cd08017">
    <property type="entry name" value="M20_IAA_Hyd"/>
    <property type="match status" value="2"/>
</dbReference>
<dbReference type="InterPro" id="IPR044757">
    <property type="entry name" value="ILR1-like_Hyd"/>
</dbReference>
<keyword evidence="7" id="KW-1185">Reference proteome</keyword>
<dbReference type="GO" id="GO:0009850">
    <property type="term" value="P:auxin metabolic process"/>
    <property type="evidence" value="ECO:0007669"/>
    <property type="project" value="InterPro"/>
</dbReference>
<dbReference type="STRING" id="888268.A0A1E5VQ05"/>
<dbReference type="PANTHER" id="PTHR11014">
    <property type="entry name" value="PEPTIDASE M20 FAMILY MEMBER"/>
    <property type="match status" value="1"/>
</dbReference>
<evidence type="ECO:0000313" key="7">
    <source>
        <dbReference type="Proteomes" id="UP000095767"/>
    </source>
</evidence>
<feature type="domain" description="Peptidase M20 dimerisation" evidence="5">
    <location>
        <begin position="633"/>
        <end position="725"/>
    </location>
</feature>
<comment type="similarity">
    <text evidence="2">Belongs to the peptidase M20 family.</text>
</comment>
<dbReference type="OrthoDB" id="690712at2759"/>
<dbReference type="InterPro" id="IPR002933">
    <property type="entry name" value="Peptidase_M20"/>
</dbReference>
<gene>
    <name evidence="6" type="ORF">BAE44_0011755</name>
</gene>
<sequence>MPLRSLSFFLRFVKGGEAYNVIPESVTFGGTIRSMTDEARPKRPTNPAKGATAFSLGRFGCTTRRRRLRASAMAAPAASTSLLLPLLLCSHLLIALASPAEAPHLAGDLLAEARAPGFAAWLRGVRRRIHQRPELAFQERWTSELVRAELDAIGVPYRWPVATTGVVATIVGAGAGAGPVVALRADMDALPVQELVDWEYKSQETGKMHACGHDAHTAMLLGAAKILQDHKSDLKGTVKLVFQPAEEGNGGAYYILQEGVLDNVSAIFGLHVDPALPVGIVSSRPGPFAATSGRFLATVTGKGGHAALPHQAFDPTVAASTAILSLQQIVSREIDPLQGAVVSVTFVKGGDAYNVIPESMTFGGTLRSMTNEGLSYLMKRIKEAIYCLPPAVCGVLVQRSVSCSVLLVALASMASSSSHHHLVLVLVLVLLVPHLAAAATVPATAALADDLLGTARAPGFAAWMRGLRRRIHRHPELAFQEHRTSELVRAELDALGVPYAWPVARTGVVATIAGRGGAGPVVALRADMDALPVQEMVDWEHKSQEDGKMHACGHDAHVTMLLGAAKLLQSKKADLKGAVKLVFQPAEEGYAGAYFVLKEGVLDDVSAIFGLHVLPDLPVGVVASRPGPLLSAAARFTATLTGKGGHAGVPHDTIDPVIAASSAIISLQQLVSRETDPLEAAVVSVTLLKGGEAYNVIPESVTIGGTFRSMTDKEAQAAVNRCTATVDFLEEDLRPYPTTVNDERMYAHAKEVAEGMLGEANVRIAPQNMGGEDFAFYAQRMAGAFFLIGVGNETTMERLRQVHSPHFVMDEEALPIGAAFHAAVAIEYLKKNHHHSWRAAARRAMEPPPSLFATITLLLVLSSHLSPRATATPLPTPALGGELLGAARAPCFAAWLRGVRRRIHEQPELAFQEHRTSELVRAELDAIGVTYAWPVAQTGIVATITGGGGGDGPVVALRADMDALPLQEFVEWEHKSKENGKMHACGHDAHTTMLLGAAKLLESRKEDLKGTVKLVFQPAEEGYGGAYHVLREGVLDSVSAIFGLHVDPSLPVGAVASRPGPFLAASGRFLVTVTGKGGHAAGPQDAVDPIVAASSAIVNLQLLVAREIDPLQAAVVSVTFMKGGHAHNVIPESVSFGGTFRSLTIEGFLYLMRRIKEIIEAHATVHRCTATVDFMEEKLRPYPATVNDEGMYHHAREVAETMLGQDNVRRSAPLMGAEDFAFYAQKFAGAFFMIGVGNKTMEEMHPLHSPYFVIDEDVLPVGAAFHATVAIEYLNKRAAMAN</sequence>
<dbReference type="SUPFAM" id="SSF53187">
    <property type="entry name" value="Zn-dependent exopeptidases"/>
    <property type="match status" value="3"/>
</dbReference>
<dbReference type="SUPFAM" id="SSF55031">
    <property type="entry name" value="Bacterial exopeptidase dimerisation domain"/>
    <property type="match status" value="3"/>
</dbReference>
<evidence type="ECO:0000313" key="6">
    <source>
        <dbReference type="EMBL" id="OEL27225.1"/>
    </source>
</evidence>
<dbReference type="EMBL" id="LWDX02033078">
    <property type="protein sequence ID" value="OEL27225.1"/>
    <property type="molecule type" value="Genomic_DNA"/>
</dbReference>
<evidence type="ECO:0000256" key="4">
    <source>
        <dbReference type="ARBA" id="ARBA00022801"/>
    </source>
</evidence>
<accession>A0A1E5VQ05</accession>
<evidence type="ECO:0000256" key="1">
    <source>
        <dbReference type="ARBA" id="ARBA00003007"/>
    </source>
</evidence>
<keyword evidence="3" id="KW-0732">Signal</keyword>
<dbReference type="Proteomes" id="UP000095767">
    <property type="component" value="Unassembled WGS sequence"/>
</dbReference>
<proteinExistence type="inferred from homology"/>
<dbReference type="NCBIfam" id="TIGR01891">
    <property type="entry name" value="amidohydrolases"/>
    <property type="match status" value="3"/>
</dbReference>
<dbReference type="InterPro" id="IPR017439">
    <property type="entry name" value="Amidohydrolase"/>
</dbReference>
<dbReference type="GO" id="GO:0010179">
    <property type="term" value="F:IAA-Ala conjugate hydrolase activity"/>
    <property type="evidence" value="ECO:0007669"/>
    <property type="project" value="TreeGrafter"/>
</dbReference>
<feature type="domain" description="Peptidase M20 dimerisation" evidence="5">
    <location>
        <begin position="1068"/>
        <end position="1163"/>
    </location>
</feature>
<dbReference type="InterPro" id="IPR036264">
    <property type="entry name" value="Bact_exopeptidase_dim_dom"/>
</dbReference>